<comment type="caution">
    <text evidence="2">The sequence shown here is derived from an EMBL/GenBank/DDBJ whole genome shotgun (WGS) entry which is preliminary data.</text>
</comment>
<accession>A0A2P4YCT3</accession>
<feature type="compositionally biased region" description="Low complexity" evidence="1">
    <location>
        <begin position="248"/>
        <end position="260"/>
    </location>
</feature>
<feature type="region of interest" description="Disordered" evidence="1">
    <location>
        <begin position="248"/>
        <end position="267"/>
    </location>
</feature>
<reference evidence="2 3" key="1">
    <citation type="journal article" date="2017" name="Genome Biol. Evol.">
        <title>Phytophthora megakarya and P. palmivora, closely related causal agents of cacao black pod rot, underwent increases in genome sizes and gene numbers by different mechanisms.</title>
        <authorList>
            <person name="Ali S.S."/>
            <person name="Shao J."/>
            <person name="Lary D.J."/>
            <person name="Kronmiller B."/>
            <person name="Shen D."/>
            <person name="Strem M.D."/>
            <person name="Amoako-Attah I."/>
            <person name="Akrofi A.Y."/>
            <person name="Begoude B.A."/>
            <person name="Ten Hoopen G.M."/>
            <person name="Coulibaly K."/>
            <person name="Kebe B.I."/>
            <person name="Melnick R.L."/>
            <person name="Guiltinan M.J."/>
            <person name="Tyler B.M."/>
            <person name="Meinhardt L.W."/>
            <person name="Bailey B.A."/>
        </authorList>
    </citation>
    <scope>NUCLEOTIDE SEQUENCE [LARGE SCALE GENOMIC DNA]</scope>
    <source>
        <strain evidence="3">sbr112.9</strain>
    </source>
</reference>
<evidence type="ECO:0000313" key="3">
    <source>
        <dbReference type="Proteomes" id="UP000237271"/>
    </source>
</evidence>
<organism evidence="2 3">
    <name type="scientific">Phytophthora palmivora</name>
    <dbReference type="NCBI Taxonomy" id="4796"/>
    <lineage>
        <taxon>Eukaryota</taxon>
        <taxon>Sar</taxon>
        <taxon>Stramenopiles</taxon>
        <taxon>Oomycota</taxon>
        <taxon>Peronosporomycetes</taxon>
        <taxon>Peronosporales</taxon>
        <taxon>Peronosporaceae</taxon>
        <taxon>Phytophthora</taxon>
    </lineage>
</organism>
<dbReference type="OrthoDB" id="109447at2759"/>
<name>A0A2P4YCT3_9STRA</name>
<dbReference type="Proteomes" id="UP000237271">
    <property type="component" value="Unassembled WGS sequence"/>
</dbReference>
<sequence length="267" mass="30504">MYSSLNVDFTSGLKLHADFRETWKCLTFFSCDYWKPATRIYWSPIPRKTFVAFFDTDSCWHGEKWYFISHDQGNTVKFDKPRAIRSMMIGRGTDYFRRPHIIHHECKLEQENSTVGNATDIEVIVTTTNSSDEWGDNTIAINGGLSCEYWQPATTISWENLAYNQFAAFYETDTCWDGGKYQFLSGQDPGSVEFKGNQPIRSMMVGEIGNYGRRPSVIFHRCGNDANERTGVNTTVVEVTRNNSISSSDNFSITDSSSSNWTDLLPE</sequence>
<dbReference type="EMBL" id="NCKW01003732">
    <property type="protein sequence ID" value="POM75610.1"/>
    <property type="molecule type" value="Genomic_DNA"/>
</dbReference>
<gene>
    <name evidence="2" type="ORF">PHPALM_7266</name>
</gene>
<keyword evidence="3" id="KW-1185">Reference proteome</keyword>
<evidence type="ECO:0000313" key="2">
    <source>
        <dbReference type="EMBL" id="POM75610.1"/>
    </source>
</evidence>
<proteinExistence type="predicted"/>
<dbReference type="AlphaFoldDB" id="A0A2P4YCT3"/>
<protein>
    <submittedName>
        <fullName evidence="2">Uncharacterized protein</fullName>
    </submittedName>
</protein>
<evidence type="ECO:0000256" key="1">
    <source>
        <dbReference type="SAM" id="MobiDB-lite"/>
    </source>
</evidence>